<dbReference type="PRINTS" id="PR00081">
    <property type="entry name" value="GDHRDH"/>
</dbReference>
<evidence type="ECO:0000256" key="1">
    <source>
        <dbReference type="ARBA" id="ARBA00006484"/>
    </source>
</evidence>
<accession>A0A561Q811</accession>
<evidence type="ECO:0000313" key="4">
    <source>
        <dbReference type="Proteomes" id="UP000320653"/>
    </source>
</evidence>
<dbReference type="AlphaFoldDB" id="A0A561Q811"/>
<comment type="similarity">
    <text evidence="1">Belongs to the short-chain dehydrogenases/reductases (SDR) family.</text>
</comment>
<dbReference type="Gene3D" id="3.40.50.720">
    <property type="entry name" value="NAD(P)-binding Rossmann-like Domain"/>
    <property type="match status" value="1"/>
</dbReference>
<dbReference type="InterPro" id="IPR020904">
    <property type="entry name" value="Sc_DH/Rdtase_CS"/>
</dbReference>
<gene>
    <name evidence="3" type="ORF">FHW37_11460</name>
</gene>
<evidence type="ECO:0000313" key="3">
    <source>
        <dbReference type="EMBL" id="TWF46491.1"/>
    </source>
</evidence>
<name>A0A561Q811_9HYPH</name>
<dbReference type="GO" id="GO:0016491">
    <property type="term" value="F:oxidoreductase activity"/>
    <property type="evidence" value="ECO:0007669"/>
    <property type="project" value="UniProtKB-KW"/>
</dbReference>
<dbReference type="InterPro" id="IPR002347">
    <property type="entry name" value="SDR_fam"/>
</dbReference>
<protein>
    <submittedName>
        <fullName evidence="3">3-oxoacyl-[acyl-carrier protein] reductase</fullName>
    </submittedName>
</protein>
<sequence>MRLAGMTAIVTGAASGLGEATVRRFHKEGARVIVADIDLAKAEKVAADLDVDGKTAKALACDISKSEECETLIDEAEAFFGGPVDIFHANAGVAFSGNLLEIAPEKIERAIQINLIGAIFSAQAALRSLSRSEKPALLFTSSLQAVLGRPGRSAYTATKHAITGLVKSLSLEFGPAGVRVNALAPVGIDTPLLRDQLSRTTDNVDARIAAMADNLPLRRMPTPQDFTDSAVFLVSQEARCITGQTLVLDCGASAGIAEPRTR</sequence>
<dbReference type="PANTHER" id="PTHR24321:SF8">
    <property type="entry name" value="ESTRADIOL 17-BETA-DEHYDROGENASE 8-RELATED"/>
    <property type="match status" value="1"/>
</dbReference>
<dbReference type="Proteomes" id="UP000320653">
    <property type="component" value="Unassembled WGS sequence"/>
</dbReference>
<keyword evidence="2" id="KW-0560">Oxidoreductase</keyword>
<keyword evidence="4" id="KW-1185">Reference proteome</keyword>
<organism evidence="3 4">
    <name type="scientific">Neorhizobium alkalisoli</name>
    <dbReference type="NCBI Taxonomy" id="528178"/>
    <lineage>
        <taxon>Bacteria</taxon>
        <taxon>Pseudomonadati</taxon>
        <taxon>Pseudomonadota</taxon>
        <taxon>Alphaproteobacteria</taxon>
        <taxon>Hyphomicrobiales</taxon>
        <taxon>Rhizobiaceae</taxon>
        <taxon>Rhizobium/Agrobacterium group</taxon>
        <taxon>Neorhizobium</taxon>
    </lineage>
</organism>
<evidence type="ECO:0000256" key="2">
    <source>
        <dbReference type="ARBA" id="ARBA00023002"/>
    </source>
</evidence>
<dbReference type="FunFam" id="3.40.50.720:FF:000084">
    <property type="entry name" value="Short-chain dehydrogenase reductase"/>
    <property type="match status" value="1"/>
</dbReference>
<dbReference type="Pfam" id="PF13561">
    <property type="entry name" value="adh_short_C2"/>
    <property type="match status" value="1"/>
</dbReference>
<comment type="caution">
    <text evidence="3">The sequence shown here is derived from an EMBL/GenBank/DDBJ whole genome shotgun (WGS) entry which is preliminary data.</text>
</comment>
<reference evidence="3 4" key="1">
    <citation type="submission" date="2019-06" db="EMBL/GenBank/DDBJ databases">
        <title>Sorghum-associated microbial communities from plants grown in Nebraska, USA.</title>
        <authorList>
            <person name="Schachtman D."/>
        </authorList>
    </citation>
    <scope>NUCLEOTIDE SEQUENCE [LARGE SCALE GENOMIC DNA]</scope>
    <source>
        <strain evidence="3 4">1225</strain>
    </source>
</reference>
<dbReference type="PANTHER" id="PTHR24321">
    <property type="entry name" value="DEHYDROGENASES, SHORT CHAIN"/>
    <property type="match status" value="1"/>
</dbReference>
<dbReference type="InterPro" id="IPR036291">
    <property type="entry name" value="NAD(P)-bd_dom_sf"/>
</dbReference>
<dbReference type="RefSeq" id="WP_186458472.1">
    <property type="nucleotide sequence ID" value="NZ_VIWP01000014.1"/>
</dbReference>
<proteinExistence type="inferred from homology"/>
<dbReference type="PROSITE" id="PS00061">
    <property type="entry name" value="ADH_SHORT"/>
    <property type="match status" value="1"/>
</dbReference>
<dbReference type="SUPFAM" id="SSF51735">
    <property type="entry name" value="NAD(P)-binding Rossmann-fold domains"/>
    <property type="match status" value="1"/>
</dbReference>
<dbReference type="EMBL" id="VIWP01000014">
    <property type="protein sequence ID" value="TWF46491.1"/>
    <property type="molecule type" value="Genomic_DNA"/>
</dbReference>
<dbReference type="CDD" id="cd05233">
    <property type="entry name" value="SDR_c"/>
    <property type="match status" value="1"/>
</dbReference>